<dbReference type="InterPro" id="IPR050952">
    <property type="entry name" value="TRIM-NHL_E3_ligases"/>
</dbReference>
<evidence type="ECO:0000313" key="4">
    <source>
        <dbReference type="EMBL" id="CAF4011098.1"/>
    </source>
</evidence>
<comment type="caution">
    <text evidence="4">The sequence shown here is derived from an EMBL/GenBank/DDBJ whole genome shotgun (WGS) entry which is preliminary data.</text>
</comment>
<dbReference type="EMBL" id="CAJOBB010002960">
    <property type="protein sequence ID" value="CAF4011098.1"/>
    <property type="molecule type" value="Genomic_DNA"/>
</dbReference>
<dbReference type="PROSITE" id="PS51125">
    <property type="entry name" value="NHL"/>
    <property type="match status" value="1"/>
</dbReference>
<dbReference type="Proteomes" id="UP000663868">
    <property type="component" value="Unassembled WGS sequence"/>
</dbReference>
<keyword evidence="3" id="KW-1133">Transmembrane helix</keyword>
<keyword evidence="3" id="KW-0812">Transmembrane</keyword>
<feature type="transmembrane region" description="Helical" evidence="3">
    <location>
        <begin position="453"/>
        <end position="475"/>
    </location>
</feature>
<dbReference type="GO" id="GO:0008270">
    <property type="term" value="F:zinc ion binding"/>
    <property type="evidence" value="ECO:0007669"/>
    <property type="project" value="UniProtKB-KW"/>
</dbReference>
<dbReference type="AlphaFoldDB" id="A0A819PBA5"/>
<feature type="repeat" description="NHL" evidence="2">
    <location>
        <begin position="774"/>
        <end position="810"/>
    </location>
</feature>
<feature type="transmembrane region" description="Helical" evidence="3">
    <location>
        <begin position="365"/>
        <end position="387"/>
    </location>
</feature>
<dbReference type="PANTHER" id="PTHR24104:SF25">
    <property type="entry name" value="PROTEIN LIN-41"/>
    <property type="match status" value="1"/>
</dbReference>
<accession>A0A819PBA5</accession>
<reference evidence="4" key="1">
    <citation type="submission" date="2021-02" db="EMBL/GenBank/DDBJ databases">
        <authorList>
            <person name="Nowell W R."/>
        </authorList>
    </citation>
    <scope>NUCLEOTIDE SEQUENCE</scope>
</reference>
<feature type="transmembrane region" description="Helical" evidence="3">
    <location>
        <begin position="31"/>
        <end position="49"/>
    </location>
</feature>
<dbReference type="PANTHER" id="PTHR24104">
    <property type="entry name" value="E3 UBIQUITIN-PROTEIN LIGASE NHLRC1-RELATED"/>
    <property type="match status" value="1"/>
</dbReference>
<organism evidence="4 5">
    <name type="scientific">Adineta steineri</name>
    <dbReference type="NCBI Taxonomy" id="433720"/>
    <lineage>
        <taxon>Eukaryota</taxon>
        <taxon>Metazoa</taxon>
        <taxon>Spiralia</taxon>
        <taxon>Gnathifera</taxon>
        <taxon>Rotifera</taxon>
        <taxon>Eurotatoria</taxon>
        <taxon>Bdelloidea</taxon>
        <taxon>Adinetida</taxon>
        <taxon>Adinetidae</taxon>
        <taxon>Adineta</taxon>
    </lineage>
</organism>
<gene>
    <name evidence="4" type="ORF">KXQ929_LOCUS29083</name>
</gene>
<evidence type="ECO:0000256" key="2">
    <source>
        <dbReference type="PROSITE-ProRule" id="PRU00504"/>
    </source>
</evidence>
<dbReference type="Gene3D" id="2.120.10.30">
    <property type="entry name" value="TolB, C-terminal domain"/>
    <property type="match status" value="2"/>
</dbReference>
<keyword evidence="3" id="KW-0472">Membrane</keyword>
<dbReference type="CDD" id="cd05819">
    <property type="entry name" value="NHL"/>
    <property type="match status" value="1"/>
</dbReference>
<evidence type="ECO:0000256" key="1">
    <source>
        <dbReference type="ARBA" id="ARBA00022737"/>
    </source>
</evidence>
<name>A0A819PBA5_9BILA</name>
<protein>
    <submittedName>
        <fullName evidence="4">Uncharacterized protein</fullName>
    </submittedName>
</protein>
<sequence>MLNLNIFSVRDFGSNVDRMTAKRLGQWTTRLYIIMLISSVALLAIYNIVQVPTLTNTFNRPSFELYNQLKHDHADKLSCSCSIIASTFNSFVNIEAVFHEICLSPFVSDQWRINLTAGLVPDLTTYAQNDYRRFLSAHLQFLQGLCQLSIESVNNSIKQFLSSLFITAELLSEKNFHERLNLLINESRLNTPSVFARIFSLIRSVNDGNAFISTYGTNFKYITPWERHVFIYAPTEAVFYDDECSCGLYSNCTSQVRFIKTNSSETIPIKGLKIGCTPSESLLVSTLECFYNQSCIDLIEEYTNYTSNVTHLSSITSRFAVNTSITELVHNLFIEEWATTTNYSLYFNKCSPLLCSYTFTENFNVFHTITLLLSLQGGLTIILKWICPTIIRIIDKISDCRKVITLPNSNKTLTMNCNKIEPQSCNTDDTTQTSTTSSRILCRYFRKRNLPWLLFWIIVIILILLVVIIPTVIILKKKIIISKAISTTIPTTITTIKKDTTTTTTTTGHISTKWIQDGIRVAGGNGQGDQLNQLHWPGMIYFDDDNQILYVVDEGNHRIVEWKSNVTTGQVVAGGNGSRTDQLSKPTSMIVDINNDSFIICDSGNRRVVQWFRRNERNQQIIISNIHCYGLAMDNNGDLYVSDVEKHVVSRWKQGDKNGIIVAGGNNQSNKLNELDHPTSIFVDQDYSVYVCDMWNHRVVKWLKNAKVGIVVAGGDSGGGFATSVRKLDNPIAMIVDRSDNVYVADSGNNRIMRWLKLTGSIEGRIIVGGNGVGNGPNQLNWPSGLLFDRKGNLYVSDRDANRVQKHGKIPDGILEDEFDVEAN</sequence>
<evidence type="ECO:0000256" key="3">
    <source>
        <dbReference type="SAM" id="Phobius"/>
    </source>
</evidence>
<proteinExistence type="predicted"/>
<dbReference type="InterPro" id="IPR011042">
    <property type="entry name" value="6-blade_b-propeller_TolB-like"/>
</dbReference>
<evidence type="ECO:0000313" key="5">
    <source>
        <dbReference type="Proteomes" id="UP000663868"/>
    </source>
</evidence>
<keyword evidence="1" id="KW-0677">Repeat</keyword>
<dbReference type="SUPFAM" id="SSF101898">
    <property type="entry name" value="NHL repeat"/>
    <property type="match status" value="1"/>
</dbReference>
<dbReference type="InterPro" id="IPR001258">
    <property type="entry name" value="NHL_repeat"/>
</dbReference>